<dbReference type="Proteomes" id="UP000260644">
    <property type="component" value="Unassembled WGS sequence"/>
</dbReference>
<keyword evidence="2" id="KW-1185">Reference proteome</keyword>
<organism evidence="1 2">
    <name type="scientific">Chitinophaga silvatica</name>
    <dbReference type="NCBI Taxonomy" id="2282649"/>
    <lineage>
        <taxon>Bacteria</taxon>
        <taxon>Pseudomonadati</taxon>
        <taxon>Bacteroidota</taxon>
        <taxon>Chitinophagia</taxon>
        <taxon>Chitinophagales</taxon>
        <taxon>Chitinophagaceae</taxon>
        <taxon>Chitinophaga</taxon>
    </lineage>
</organism>
<accession>A0A3E1Y926</accession>
<dbReference type="EMBL" id="QPMM01000007">
    <property type="protein sequence ID" value="RFS21851.1"/>
    <property type="molecule type" value="Genomic_DNA"/>
</dbReference>
<dbReference type="OrthoDB" id="678041at2"/>
<sequence>MNFFKSLFGRKGQAYGIIEEESSDKNIEFDEDVVAYYARKAILLLESNPGSLEDEEVLDLFANNGIPEDLSPLLFIFLPITFVRCWLPKVAWLETYLERCDNGNLMRKRYRETPVFLVIMAVTKDYFSNSPTSDAVIKIGGRSAEFHAINELLLKGGKLTDIRLTESVIVW</sequence>
<protein>
    <submittedName>
        <fullName evidence="1">Uncharacterized protein</fullName>
    </submittedName>
</protein>
<dbReference type="AlphaFoldDB" id="A0A3E1Y926"/>
<evidence type="ECO:0000313" key="1">
    <source>
        <dbReference type="EMBL" id="RFS21851.1"/>
    </source>
</evidence>
<name>A0A3E1Y926_9BACT</name>
<gene>
    <name evidence="1" type="ORF">DVR12_14445</name>
</gene>
<comment type="caution">
    <text evidence="1">The sequence shown here is derived from an EMBL/GenBank/DDBJ whole genome shotgun (WGS) entry which is preliminary data.</text>
</comment>
<evidence type="ECO:0000313" key="2">
    <source>
        <dbReference type="Proteomes" id="UP000260644"/>
    </source>
</evidence>
<dbReference type="RefSeq" id="WP_116976465.1">
    <property type="nucleotide sequence ID" value="NZ_QPMM01000007.1"/>
</dbReference>
<reference evidence="1 2" key="1">
    <citation type="submission" date="2018-07" db="EMBL/GenBank/DDBJ databases">
        <title>Chitinophaga K2CV101002-2 sp. nov., isolated from a monsoon evergreen broad-leaved forest soil.</title>
        <authorList>
            <person name="Lv Y."/>
        </authorList>
    </citation>
    <scope>NUCLEOTIDE SEQUENCE [LARGE SCALE GENOMIC DNA]</scope>
    <source>
        <strain evidence="1 2">GDMCC 1.1288</strain>
    </source>
</reference>
<proteinExistence type="predicted"/>